<reference evidence="1 2" key="1">
    <citation type="submission" date="2015-11" db="EMBL/GenBank/DDBJ databases">
        <title>Genomic Taxonomy of the Vibrionaceae.</title>
        <authorList>
            <person name="Gomez-Gil B."/>
            <person name="Enciso-Ibarra J."/>
        </authorList>
    </citation>
    <scope>NUCLEOTIDE SEQUENCE [LARGE SCALE GENOMIC DNA]</scope>
    <source>
        <strain evidence="1 2">CAIM 912</strain>
    </source>
</reference>
<comment type="caution">
    <text evidence="1">The sequence shown here is derived from an EMBL/GenBank/DDBJ whole genome shotgun (WGS) entry which is preliminary data.</text>
</comment>
<protein>
    <submittedName>
        <fullName evidence="1">Uncharacterized protein</fullName>
    </submittedName>
</protein>
<keyword evidence="2" id="KW-1185">Reference proteome</keyword>
<evidence type="ECO:0000313" key="2">
    <source>
        <dbReference type="Proteomes" id="UP000070529"/>
    </source>
</evidence>
<sequence length="88" mass="10206">MLIMKDKLLLGKVLEYKEITSIESKELDVICLLINLLSLRTKKISNLERGILIDHIIMLLSLELNFCRRMKLFDAEVLLMNIMDELSG</sequence>
<evidence type="ECO:0000313" key="1">
    <source>
        <dbReference type="EMBL" id="KXF80805.1"/>
    </source>
</evidence>
<dbReference type="AlphaFoldDB" id="A0A135I5S6"/>
<name>A0A135I5S6_9GAMM</name>
<organism evidence="1 2">
    <name type="scientific">Enterovibrio coralii</name>
    <dbReference type="NCBI Taxonomy" id="294935"/>
    <lineage>
        <taxon>Bacteria</taxon>
        <taxon>Pseudomonadati</taxon>
        <taxon>Pseudomonadota</taxon>
        <taxon>Gammaproteobacteria</taxon>
        <taxon>Vibrionales</taxon>
        <taxon>Vibrionaceae</taxon>
        <taxon>Enterovibrio</taxon>
    </lineage>
</organism>
<dbReference type="EMBL" id="LNTY01000049">
    <property type="protein sequence ID" value="KXF80805.1"/>
    <property type="molecule type" value="Genomic_DNA"/>
</dbReference>
<dbReference type="Proteomes" id="UP000070529">
    <property type="component" value="Unassembled WGS sequence"/>
</dbReference>
<gene>
    <name evidence="1" type="ORF">ATN88_16130</name>
</gene>
<accession>A0A135I5S6</accession>
<proteinExistence type="predicted"/>